<proteinExistence type="predicted"/>
<protein>
    <submittedName>
        <fullName evidence="1">Uncharacterized protein</fullName>
    </submittedName>
</protein>
<reference evidence="1" key="1">
    <citation type="submission" date="2016-09" db="EMBL/GenBank/DDBJ databases">
        <title>The Complete Genome of Burkholderia sprentiae wsm5005.</title>
        <authorList>
            <person name="De Meyer S."/>
            <person name="Wang P."/>
            <person name="Terpolilli J."/>
        </authorList>
    </citation>
    <scope>NUCLEOTIDE SEQUENCE [LARGE SCALE GENOMIC DNA]</scope>
    <source>
        <strain evidence="1">WSM5005</strain>
        <plasmid evidence="1">pl3WSM5005</plasmid>
    </source>
</reference>
<evidence type="ECO:0000313" key="2">
    <source>
        <dbReference type="Proteomes" id="UP000179860"/>
    </source>
</evidence>
<dbReference type="OrthoDB" id="9133935at2"/>
<dbReference type="KEGG" id="pspw:BJG93_34380"/>
<keyword evidence="1" id="KW-0614">Plasmid</keyword>
<dbReference type="RefSeq" id="WP_027193547.1">
    <property type="nucleotide sequence ID" value="NZ_AXBN01000062.1"/>
</dbReference>
<sequence length="76" mass="8469">MIQPAQAVHLAQRTVKRLDVSFKKLHEGSEERAQALLYAAFLSDVLSGAIPPNQGEVIDMLGMVEQFCRLVESRDD</sequence>
<gene>
    <name evidence="1" type="ORF">BJG93_34380</name>
</gene>
<accession>A0A1I9YVI5</accession>
<dbReference type="EMBL" id="CP017564">
    <property type="protein sequence ID" value="APA90206.1"/>
    <property type="molecule type" value="Genomic_DNA"/>
</dbReference>
<evidence type="ECO:0000313" key="1">
    <source>
        <dbReference type="EMBL" id="APA90206.1"/>
    </source>
</evidence>
<keyword evidence="2" id="KW-1185">Reference proteome</keyword>
<reference evidence="1" key="2">
    <citation type="submission" date="2021-06" db="EMBL/GenBank/DDBJ databases">
        <authorList>
            <person name="Rogers T.H."/>
            <person name="Ramsay J.P."/>
            <person name="Wang P."/>
            <person name="Terpolilli J."/>
        </authorList>
    </citation>
    <scope>NUCLEOTIDE SEQUENCE [LARGE SCALE GENOMIC DNA]</scope>
    <source>
        <strain evidence="1">WSM5005</strain>
        <plasmid evidence="1">pl3WSM5005</plasmid>
    </source>
</reference>
<dbReference type="Proteomes" id="UP000179860">
    <property type="component" value="Plasmid pl3WSM5005"/>
</dbReference>
<name>A0A1I9YVI5_9BURK</name>
<dbReference type="AlphaFoldDB" id="A0A1I9YVI5"/>
<geneLocation type="plasmid" evidence="1 2">
    <name>pl3WSM5005</name>
</geneLocation>
<organism evidence="1 2">
    <name type="scientific">Paraburkholderia sprentiae WSM5005</name>
    <dbReference type="NCBI Taxonomy" id="754502"/>
    <lineage>
        <taxon>Bacteria</taxon>
        <taxon>Pseudomonadati</taxon>
        <taxon>Pseudomonadota</taxon>
        <taxon>Betaproteobacteria</taxon>
        <taxon>Burkholderiales</taxon>
        <taxon>Burkholderiaceae</taxon>
        <taxon>Paraburkholderia</taxon>
    </lineage>
</organism>